<dbReference type="OrthoDB" id="2867208at2"/>
<proteinExistence type="predicted"/>
<dbReference type="Proteomes" id="UP000257144">
    <property type="component" value="Unassembled WGS sequence"/>
</dbReference>
<accession>A0A3D8GU70</accession>
<name>A0A3D8GU70_9BACI</name>
<dbReference type="AlphaFoldDB" id="A0A3D8GU70"/>
<dbReference type="EMBL" id="QNQT01000002">
    <property type="protein sequence ID" value="RDU37947.1"/>
    <property type="molecule type" value="Genomic_DNA"/>
</dbReference>
<evidence type="ECO:0008006" key="3">
    <source>
        <dbReference type="Google" id="ProtNLM"/>
    </source>
</evidence>
<dbReference type="Gene3D" id="3.30.200.270">
    <property type="match status" value="1"/>
</dbReference>
<evidence type="ECO:0000313" key="1">
    <source>
        <dbReference type="EMBL" id="RDU37947.1"/>
    </source>
</evidence>
<gene>
    <name evidence="1" type="ORF">DRW41_05555</name>
</gene>
<evidence type="ECO:0000313" key="2">
    <source>
        <dbReference type="Proteomes" id="UP000257144"/>
    </source>
</evidence>
<organism evidence="1 2">
    <name type="scientific">Neobacillus piezotolerans</name>
    <dbReference type="NCBI Taxonomy" id="2259171"/>
    <lineage>
        <taxon>Bacteria</taxon>
        <taxon>Bacillati</taxon>
        <taxon>Bacillota</taxon>
        <taxon>Bacilli</taxon>
        <taxon>Bacillales</taxon>
        <taxon>Bacillaceae</taxon>
        <taxon>Neobacillus</taxon>
    </lineage>
</organism>
<protein>
    <recommendedName>
        <fullName evidence="3">DUF5602 domain-containing protein</fullName>
    </recommendedName>
</protein>
<sequence length="125" mass="13854">MTTKEDGSVYLLVLPKGVIKLTPSVPKMGEHWAIPSTMPLGPIYGVEKGKLVFIEQMPAQEVFTKGESIVDLDGMKGLPSPSINHTNIEFQEHGHEGYEVPHYDIHHYFITPDARDAIPGDIPPH</sequence>
<comment type="caution">
    <text evidence="1">The sequence shown here is derived from an EMBL/GenBank/DDBJ whole genome shotgun (WGS) entry which is preliminary data.</text>
</comment>
<keyword evidence="2" id="KW-1185">Reference proteome</keyword>
<reference evidence="1 2" key="1">
    <citation type="submission" date="2018-07" db="EMBL/GenBank/DDBJ databases">
        <title>Bacillus sp. YLB-04 draft genome sequence.</title>
        <authorList>
            <person name="Yu L."/>
            <person name="Tang X."/>
        </authorList>
    </citation>
    <scope>NUCLEOTIDE SEQUENCE [LARGE SCALE GENOMIC DNA]</scope>
    <source>
        <strain evidence="1 2">YLB-04</strain>
    </source>
</reference>